<proteinExistence type="predicted"/>
<sequence>MDRAIAASFAAFFARDLDTDVHHGDYHAILLGARRILMSQGYAKVASNNELMRRLTRRSDLSVLSDISGASAAAS</sequence>
<accession>A0A7X0MTY0</accession>
<dbReference type="EMBL" id="JACHBU010000012">
    <property type="protein sequence ID" value="MBB6510946.1"/>
    <property type="molecule type" value="Genomic_DNA"/>
</dbReference>
<protein>
    <submittedName>
        <fullName evidence="1">Uncharacterized protein</fullName>
    </submittedName>
</protein>
<evidence type="ECO:0000313" key="2">
    <source>
        <dbReference type="Proteomes" id="UP000585437"/>
    </source>
</evidence>
<dbReference type="Proteomes" id="UP000585437">
    <property type="component" value="Unassembled WGS sequence"/>
</dbReference>
<keyword evidence="2" id="KW-1185">Reference proteome</keyword>
<name>A0A7X0MTY0_9HYPH</name>
<comment type="caution">
    <text evidence="1">The sequence shown here is derived from an EMBL/GenBank/DDBJ whole genome shotgun (WGS) entry which is preliminary data.</text>
</comment>
<organism evidence="1 2">
    <name type="scientific">Rhizobium soli</name>
    <dbReference type="NCBI Taxonomy" id="424798"/>
    <lineage>
        <taxon>Bacteria</taxon>
        <taxon>Pseudomonadati</taxon>
        <taxon>Pseudomonadota</taxon>
        <taxon>Alphaproteobacteria</taxon>
        <taxon>Hyphomicrobiales</taxon>
        <taxon>Rhizobiaceae</taxon>
        <taxon>Rhizobium/Agrobacterium group</taxon>
        <taxon>Rhizobium</taxon>
    </lineage>
</organism>
<evidence type="ECO:0000313" key="1">
    <source>
        <dbReference type="EMBL" id="MBB6510946.1"/>
    </source>
</evidence>
<dbReference type="RefSeq" id="WP_184655983.1">
    <property type="nucleotide sequence ID" value="NZ_JACHBU010000012.1"/>
</dbReference>
<gene>
    <name evidence="1" type="ORF">F4695_004338</name>
</gene>
<reference evidence="1 2" key="1">
    <citation type="submission" date="2020-08" db="EMBL/GenBank/DDBJ databases">
        <title>The Agave Microbiome: Exploring the role of microbial communities in plant adaptations to desert environments.</title>
        <authorList>
            <person name="Partida-Martinez L.P."/>
        </authorList>
    </citation>
    <scope>NUCLEOTIDE SEQUENCE [LARGE SCALE GENOMIC DNA]</scope>
    <source>
        <strain evidence="1 2">AS3.12</strain>
    </source>
</reference>
<dbReference type="AlphaFoldDB" id="A0A7X0MTY0"/>